<feature type="transmembrane region" description="Helical" evidence="3">
    <location>
        <begin position="82"/>
        <end position="103"/>
    </location>
</feature>
<name>A0A495EU55_9MICC</name>
<dbReference type="InterPro" id="IPR000620">
    <property type="entry name" value="EamA_dom"/>
</dbReference>
<reference evidence="5 6" key="1">
    <citation type="submission" date="2018-10" db="EMBL/GenBank/DDBJ databases">
        <title>Genomic Encyclopedia of Type Strains, Phase IV (KMG-IV): sequencing the most valuable type-strain genomes for metagenomic binning, comparative biology and taxonomic classification.</title>
        <authorList>
            <person name="Goeker M."/>
        </authorList>
    </citation>
    <scope>NUCLEOTIDE SEQUENCE [LARGE SCALE GENOMIC DNA]</scope>
    <source>
        <strain evidence="5 6">DSM 25586</strain>
    </source>
</reference>
<feature type="domain" description="EamA" evidence="4">
    <location>
        <begin position="197"/>
        <end position="339"/>
    </location>
</feature>
<dbReference type="AlphaFoldDB" id="A0A495EU55"/>
<comment type="similarity">
    <text evidence="1">Belongs to the EamA transporter family.</text>
</comment>
<dbReference type="Proteomes" id="UP000276055">
    <property type="component" value="Unassembled WGS sequence"/>
</dbReference>
<organism evidence="5 6">
    <name type="scientific">Arthrobacter oryzae</name>
    <dbReference type="NCBI Taxonomy" id="409290"/>
    <lineage>
        <taxon>Bacteria</taxon>
        <taxon>Bacillati</taxon>
        <taxon>Actinomycetota</taxon>
        <taxon>Actinomycetes</taxon>
        <taxon>Micrococcales</taxon>
        <taxon>Micrococcaceae</taxon>
        <taxon>Arthrobacter</taxon>
    </lineage>
</organism>
<evidence type="ECO:0000313" key="6">
    <source>
        <dbReference type="Proteomes" id="UP000276055"/>
    </source>
</evidence>
<gene>
    <name evidence="5" type="ORF">C8D78_1996</name>
</gene>
<evidence type="ECO:0000256" key="3">
    <source>
        <dbReference type="SAM" id="Phobius"/>
    </source>
</evidence>
<keyword evidence="3" id="KW-1133">Transmembrane helix</keyword>
<dbReference type="PANTHER" id="PTHR22911">
    <property type="entry name" value="ACYL-MALONYL CONDENSING ENZYME-RELATED"/>
    <property type="match status" value="1"/>
</dbReference>
<comment type="caution">
    <text evidence="5">The sequence shown here is derived from an EMBL/GenBank/DDBJ whole genome shotgun (WGS) entry which is preliminary data.</text>
</comment>
<evidence type="ECO:0000313" key="5">
    <source>
        <dbReference type="EMBL" id="RKR20181.1"/>
    </source>
</evidence>
<dbReference type="PANTHER" id="PTHR22911:SF79">
    <property type="entry name" value="MOBA-LIKE NTP TRANSFERASE DOMAIN-CONTAINING PROTEIN"/>
    <property type="match status" value="1"/>
</dbReference>
<dbReference type="GO" id="GO:0016020">
    <property type="term" value="C:membrane"/>
    <property type="evidence" value="ECO:0007669"/>
    <property type="project" value="InterPro"/>
</dbReference>
<protein>
    <submittedName>
        <fullName evidence="5">Threonine/homoserine efflux transporter RhtA</fullName>
    </submittedName>
</protein>
<dbReference type="EMBL" id="RBIR01000003">
    <property type="protein sequence ID" value="RKR20181.1"/>
    <property type="molecule type" value="Genomic_DNA"/>
</dbReference>
<dbReference type="Pfam" id="PF00892">
    <property type="entry name" value="EamA"/>
    <property type="match status" value="2"/>
</dbReference>
<keyword evidence="3" id="KW-0472">Membrane</keyword>
<feature type="region of interest" description="Disordered" evidence="2">
    <location>
        <begin position="1"/>
        <end position="40"/>
    </location>
</feature>
<feature type="transmembrane region" description="Helical" evidence="3">
    <location>
        <begin position="323"/>
        <end position="341"/>
    </location>
</feature>
<feature type="transmembrane region" description="Helical" evidence="3">
    <location>
        <begin position="267"/>
        <end position="290"/>
    </location>
</feature>
<proteinExistence type="inferred from homology"/>
<feature type="transmembrane region" description="Helical" evidence="3">
    <location>
        <begin position="48"/>
        <end position="70"/>
    </location>
</feature>
<feature type="transmembrane region" description="Helical" evidence="3">
    <location>
        <begin position="139"/>
        <end position="161"/>
    </location>
</feature>
<feature type="transmembrane region" description="Helical" evidence="3">
    <location>
        <begin position="170"/>
        <end position="190"/>
    </location>
</feature>
<sequence>MPAPQRPVAVPDRDLAAQRTASTPDAAPRGAGPAVGQGTGQPGAARGFMASGLGVALFSSAVFGLSGSFAKALLETGWTPGAAVTARLTGAALILAIPAIPALRGRWHRLRDNWLTVLLFGFIGVAACQLFYFNAVSRLSVGVALLLEYLAPVLIVLWLWVASRKRPRPLTIAGTLLSLGGLILVLDLTGAVRIDLIGVLWGIAAAVCLAIYFFITAKENDTLPPIVLASGGLMVGAVVMWLTAATGLLPMTFSTADTRLGPWITPWWVALGGLVVLATVVAYVSGIVAARALGSKVASFVSLTEVLFAVIWAWLLLGELPGPVQLLGGLLIVGGVMLVRLDELRAPSGAGAAALDHANDCEPVP</sequence>
<evidence type="ECO:0000259" key="4">
    <source>
        <dbReference type="Pfam" id="PF00892"/>
    </source>
</evidence>
<keyword evidence="3" id="KW-0812">Transmembrane</keyword>
<evidence type="ECO:0000256" key="2">
    <source>
        <dbReference type="SAM" id="MobiDB-lite"/>
    </source>
</evidence>
<feature type="domain" description="EamA" evidence="4">
    <location>
        <begin position="51"/>
        <end position="186"/>
    </location>
</feature>
<accession>A0A495EU55</accession>
<dbReference type="InterPro" id="IPR037185">
    <property type="entry name" value="EmrE-like"/>
</dbReference>
<feature type="transmembrane region" description="Helical" evidence="3">
    <location>
        <begin position="196"/>
        <end position="215"/>
    </location>
</feature>
<feature type="transmembrane region" description="Helical" evidence="3">
    <location>
        <begin position="227"/>
        <end position="247"/>
    </location>
</feature>
<evidence type="ECO:0000256" key="1">
    <source>
        <dbReference type="ARBA" id="ARBA00007362"/>
    </source>
</evidence>
<dbReference type="SUPFAM" id="SSF103481">
    <property type="entry name" value="Multidrug resistance efflux transporter EmrE"/>
    <property type="match status" value="2"/>
</dbReference>
<feature type="transmembrane region" description="Helical" evidence="3">
    <location>
        <begin position="115"/>
        <end position="133"/>
    </location>
</feature>
<feature type="transmembrane region" description="Helical" evidence="3">
    <location>
        <begin position="297"/>
        <end position="317"/>
    </location>
</feature>